<feature type="repeat" description="NHL" evidence="2">
    <location>
        <begin position="352"/>
        <end position="391"/>
    </location>
</feature>
<feature type="domain" description="SLH" evidence="5">
    <location>
        <begin position="862"/>
        <end position="921"/>
    </location>
</feature>
<feature type="repeat" description="NHL" evidence="2">
    <location>
        <begin position="489"/>
        <end position="532"/>
    </location>
</feature>
<organism evidence="6 7">
    <name type="scientific">Cohnella hongkongensis</name>
    <dbReference type="NCBI Taxonomy" id="178337"/>
    <lineage>
        <taxon>Bacteria</taxon>
        <taxon>Bacillati</taxon>
        <taxon>Bacillota</taxon>
        <taxon>Bacilli</taxon>
        <taxon>Bacillales</taxon>
        <taxon>Paenibacillaceae</taxon>
        <taxon>Cohnella</taxon>
    </lineage>
</organism>
<dbReference type="SUPFAM" id="SSF49265">
    <property type="entry name" value="Fibronectin type III"/>
    <property type="match status" value="1"/>
</dbReference>
<feature type="domain" description="SLH" evidence="5">
    <location>
        <begin position="922"/>
        <end position="977"/>
    </location>
</feature>
<dbReference type="Proteomes" id="UP001596028">
    <property type="component" value="Unassembled WGS sequence"/>
</dbReference>
<dbReference type="SUPFAM" id="SSF101898">
    <property type="entry name" value="NHL repeat"/>
    <property type="match status" value="2"/>
</dbReference>
<keyword evidence="4" id="KW-0732">Signal</keyword>
<feature type="compositionally biased region" description="Gly residues" evidence="3">
    <location>
        <begin position="668"/>
        <end position="685"/>
    </location>
</feature>
<feature type="repeat" description="NHL" evidence="2">
    <location>
        <begin position="402"/>
        <end position="438"/>
    </location>
</feature>
<evidence type="ECO:0000256" key="4">
    <source>
        <dbReference type="SAM" id="SignalP"/>
    </source>
</evidence>
<dbReference type="EMBL" id="JBHSEP010000032">
    <property type="protein sequence ID" value="MFC4601865.1"/>
    <property type="molecule type" value="Genomic_DNA"/>
</dbReference>
<comment type="caution">
    <text evidence="6">The sequence shown here is derived from an EMBL/GenBank/DDBJ whole genome shotgun (WGS) entry which is preliminary data.</text>
</comment>
<evidence type="ECO:0000313" key="6">
    <source>
        <dbReference type="EMBL" id="MFC4601865.1"/>
    </source>
</evidence>
<dbReference type="InterPro" id="IPR011042">
    <property type="entry name" value="6-blade_b-propeller_TolB-like"/>
</dbReference>
<dbReference type="Pfam" id="PF00395">
    <property type="entry name" value="SLH"/>
    <property type="match status" value="3"/>
</dbReference>
<evidence type="ECO:0000256" key="3">
    <source>
        <dbReference type="SAM" id="MobiDB-lite"/>
    </source>
</evidence>
<proteinExistence type="predicted"/>
<feature type="repeat" description="NHL" evidence="2">
    <location>
        <begin position="258"/>
        <end position="299"/>
    </location>
</feature>
<evidence type="ECO:0000313" key="7">
    <source>
        <dbReference type="Proteomes" id="UP001596028"/>
    </source>
</evidence>
<name>A0ABV9FLZ0_9BACL</name>
<sequence length="977" mass="102878">MITLAGLLGNLLPLTSAAAAPSYTLSSAIPAETDNRHITKPKDIAVDAAGHRYVVDERLGIVIFDAHGDYVETWPMNNAVAIAAGINNRLYVLEGQGYVRILDESGGVVGNIGKGAGSTLPGYFLFPEDVAVDSDGSVYVADSGNNRIQKFDPSGNHVLTLGTGAVGVNVGEFDKPTGIAVDADKNMYVVDQNNHRVQKFDANGANPVVWGSQGSNPNQLQFPSQLYVVDGGAHEGLYITDSNGRVQKINLELTMIDAEAIGSAGGGEGFLNAPKGIAVDGNGNLYVTDRYRAQVFDATGSYIASLGGSKDGQFLEALYLAADSEGNLYVADRMNHRILKYDSTGQFVLKWGSYGSGQGQFDEPMAIAIDKAGAVYVADHGNDRVQKFGADGSFITEWDGDGTIAGKFQFITGIATDSLDNVYVADGHNHTIQKFSSTGIVKAKWGAQGAGDDQFNNPQGIAIDASDNLYIADFNNHRIVKYTANGSLLTKWGVSGNADGQFSGPFGVAVDEAGTVYVVDSGWGRVQTFTTEGEFITKWSEFLSYPRGIAVTGSGDIAVMNLVPNQVVFYTEVKPLTDLTAVAGDGTVTLSFSPPTGAASINVEYSEDGGATWEWGETAAPLTAASTSAIVTGLRNGATYQFRLNVLGGKHQGTSNIASAAPQASSSGGSGGGNNGGGNGGGGGAPVLSSNADLAALSLNTGTLSPQFSRSATNYQAKVAHEIRSIEVTAKLDDANAVLHIGETKRTSGEALLIPLEVGSNTIEIEVTAQNGTKKRYVLEVERAAPPVQPDPDSVTETPQVSFSDLAGHWAKEAIIQAIGKGIAKGYPDQTFRPDQPVTRAEFVAFIAQSKGWTNSGDFALPFTDLDDIPSWAQGHVAIAVKEGILTGYEDGSFRAQKPITRTEAVSVMMRLVKQPPSTDAETDFADDRDIPDWGKGYVSKAVERGIVAGRSGNRFAPGDSVTRAETVVLLTRLSQQ</sequence>
<dbReference type="SMART" id="SM00060">
    <property type="entry name" value="FN3"/>
    <property type="match status" value="1"/>
</dbReference>
<dbReference type="InterPro" id="IPR025883">
    <property type="entry name" value="Cadherin-like_domain"/>
</dbReference>
<feature type="domain" description="SLH" evidence="5">
    <location>
        <begin position="798"/>
        <end position="861"/>
    </location>
</feature>
<dbReference type="CDD" id="cd00063">
    <property type="entry name" value="FN3"/>
    <property type="match status" value="1"/>
</dbReference>
<evidence type="ECO:0000259" key="5">
    <source>
        <dbReference type="PROSITE" id="PS51272"/>
    </source>
</evidence>
<feature type="repeat" description="NHL" evidence="2">
    <location>
        <begin position="308"/>
        <end position="344"/>
    </location>
</feature>
<accession>A0ABV9FLZ0</accession>
<feature type="region of interest" description="Disordered" evidence="3">
    <location>
        <begin position="656"/>
        <end position="685"/>
    </location>
</feature>
<keyword evidence="1" id="KW-0677">Repeat</keyword>
<dbReference type="InterPro" id="IPR050952">
    <property type="entry name" value="TRIM-NHL_E3_ligases"/>
</dbReference>
<feature type="repeat" description="NHL" evidence="2">
    <location>
        <begin position="449"/>
        <end position="485"/>
    </location>
</feature>
<dbReference type="Pfam" id="PF01436">
    <property type="entry name" value="NHL"/>
    <property type="match status" value="4"/>
</dbReference>
<dbReference type="InterPro" id="IPR001119">
    <property type="entry name" value="SLH_dom"/>
</dbReference>
<feature type="chain" id="PRO_5045534883" evidence="4">
    <location>
        <begin position="20"/>
        <end position="977"/>
    </location>
</feature>
<dbReference type="PANTHER" id="PTHR24104">
    <property type="entry name" value="E3 UBIQUITIN-PROTEIN LIGASE NHLRC1-RELATED"/>
    <property type="match status" value="1"/>
</dbReference>
<feature type="signal peptide" evidence="4">
    <location>
        <begin position="1"/>
        <end position="19"/>
    </location>
</feature>
<gene>
    <name evidence="6" type="ORF">ACFO3S_26750</name>
</gene>
<dbReference type="RefSeq" id="WP_378102527.1">
    <property type="nucleotide sequence ID" value="NZ_JBHSEP010000032.1"/>
</dbReference>
<reference evidence="7" key="1">
    <citation type="journal article" date="2019" name="Int. J. Syst. Evol. Microbiol.">
        <title>The Global Catalogue of Microorganisms (GCM) 10K type strain sequencing project: providing services to taxonomists for standard genome sequencing and annotation.</title>
        <authorList>
            <consortium name="The Broad Institute Genomics Platform"/>
            <consortium name="The Broad Institute Genome Sequencing Center for Infectious Disease"/>
            <person name="Wu L."/>
            <person name="Ma J."/>
        </authorList>
    </citation>
    <scope>NUCLEOTIDE SEQUENCE [LARGE SCALE GENOMIC DNA]</scope>
    <source>
        <strain evidence="7">CCUG 49571</strain>
    </source>
</reference>
<evidence type="ECO:0000256" key="1">
    <source>
        <dbReference type="ARBA" id="ARBA00022737"/>
    </source>
</evidence>
<dbReference type="PROSITE" id="PS51272">
    <property type="entry name" value="SLH"/>
    <property type="match status" value="3"/>
</dbReference>
<dbReference type="Pfam" id="PF17170">
    <property type="entry name" value="DUF5128"/>
    <property type="match status" value="1"/>
</dbReference>
<keyword evidence="7" id="KW-1185">Reference proteome</keyword>
<dbReference type="InterPro" id="IPR001258">
    <property type="entry name" value="NHL_repeat"/>
</dbReference>
<protein>
    <submittedName>
        <fullName evidence="6">S-layer homology domain-containing protein</fullName>
    </submittedName>
</protein>
<feature type="repeat" description="NHL" evidence="2">
    <location>
        <begin position="171"/>
        <end position="203"/>
    </location>
</feature>
<dbReference type="InterPro" id="IPR036116">
    <property type="entry name" value="FN3_sf"/>
</dbReference>
<evidence type="ECO:0000256" key="2">
    <source>
        <dbReference type="PROSITE-ProRule" id="PRU00504"/>
    </source>
</evidence>
<dbReference type="Pfam" id="PF12733">
    <property type="entry name" value="Cadherin-like"/>
    <property type="match status" value="1"/>
</dbReference>
<feature type="repeat" description="NHL" evidence="2">
    <location>
        <begin position="113"/>
        <end position="154"/>
    </location>
</feature>
<dbReference type="InterPro" id="IPR003961">
    <property type="entry name" value="FN3_dom"/>
</dbReference>
<dbReference type="PANTHER" id="PTHR24104:SF25">
    <property type="entry name" value="PROTEIN LIN-41"/>
    <property type="match status" value="1"/>
</dbReference>
<dbReference type="PROSITE" id="PS51125">
    <property type="entry name" value="NHL"/>
    <property type="match status" value="8"/>
</dbReference>
<dbReference type="Gene3D" id="2.120.10.30">
    <property type="entry name" value="TolB, C-terminal domain"/>
    <property type="match status" value="5"/>
</dbReference>